<keyword evidence="1" id="KW-0812">Transmembrane</keyword>
<accession>A0ABY8CH32</accession>
<evidence type="ECO:0000313" key="2">
    <source>
        <dbReference type="EMBL" id="WEL19238.1"/>
    </source>
</evidence>
<feature type="transmembrane region" description="Helical" evidence="1">
    <location>
        <begin position="47"/>
        <end position="66"/>
    </location>
</feature>
<dbReference type="GeneID" id="301195957"/>
<dbReference type="EMBL" id="CP104395">
    <property type="protein sequence ID" value="WEL19238.1"/>
    <property type="molecule type" value="Genomic_DNA"/>
</dbReference>
<protein>
    <submittedName>
        <fullName evidence="2">Membrane-bound metal-dependent hydrolase YbcI, DUF457 family</fullName>
    </submittedName>
</protein>
<feature type="transmembrane region" description="Helical" evidence="1">
    <location>
        <begin position="7"/>
        <end position="27"/>
    </location>
</feature>
<evidence type="ECO:0000256" key="1">
    <source>
        <dbReference type="SAM" id="Phobius"/>
    </source>
</evidence>
<dbReference type="RefSeq" id="WP_430827678.1">
    <property type="nucleotide sequence ID" value="NZ_CP104395.1"/>
</dbReference>
<proteinExistence type="predicted"/>
<keyword evidence="3" id="KW-1185">Reference proteome</keyword>
<keyword evidence="1" id="KW-0472">Membrane</keyword>
<reference evidence="2 3" key="1">
    <citation type="submission" date="2022-09" db="EMBL/GenBank/DDBJ databases">
        <title>Xylan utilization by haloarchaea-nanohaloarchaea associations.</title>
        <authorList>
            <person name="Yakimov M."/>
        </authorList>
    </citation>
    <scope>NUCLEOTIDE SEQUENCE [LARGE SCALE GENOMIC DNA]</scope>
    <source>
        <strain evidence="2 3">SVXNc</strain>
    </source>
</reference>
<dbReference type="Pfam" id="PF04307">
    <property type="entry name" value="YdjM"/>
    <property type="match status" value="1"/>
</dbReference>
<feature type="transmembrane region" description="Helical" evidence="1">
    <location>
        <begin position="87"/>
        <end position="107"/>
    </location>
</feature>
<evidence type="ECO:0000313" key="3">
    <source>
        <dbReference type="Proteomes" id="UP001218034"/>
    </source>
</evidence>
<feature type="transmembrane region" description="Helical" evidence="1">
    <location>
        <begin position="113"/>
        <end position="132"/>
    </location>
</feature>
<keyword evidence="1" id="KW-1133">Transmembrane helix</keyword>
<name>A0ABY8CH32_9ARCH</name>
<sequence>MIALSHLIFGLAVGKILDLRIGTVMIFSVLPDIDRIFTFAYPIVRNGFTHSVLVGLGLGVIAYVISERSSTAKSALTGHLSHLSLDLLCFRGIAVLYPATGFYSVGVFSETSFLGNLSVLSVSLILIVFESYTEVLDWIKKFS</sequence>
<dbReference type="GO" id="GO:0016787">
    <property type="term" value="F:hydrolase activity"/>
    <property type="evidence" value="ECO:0007669"/>
    <property type="project" value="UniProtKB-KW"/>
</dbReference>
<dbReference type="Proteomes" id="UP001218034">
    <property type="component" value="Chromosome"/>
</dbReference>
<gene>
    <name evidence="2" type="ORF">SVXNc_0208</name>
</gene>
<keyword evidence="2" id="KW-0378">Hydrolase</keyword>
<organism evidence="2 3">
    <name type="scientific">Candidatus Nanohalococcus occultus</name>
    <dbReference type="NCBI Taxonomy" id="2978047"/>
    <lineage>
        <taxon>Archaea</taxon>
        <taxon>Candidatus Nanohalarchaeota</taxon>
        <taxon>Candidatus Nanohalarchaeota incertae sedis</taxon>
        <taxon>Candidatus Nanohalococcus</taxon>
    </lineage>
</organism>
<dbReference type="InterPro" id="IPR007404">
    <property type="entry name" value="YdjM-like"/>
</dbReference>